<keyword evidence="3 10" id="KW-0132">Cell division</keyword>
<dbReference type="InterPro" id="IPR051046">
    <property type="entry name" value="MurCDEF_CellWall_CoF430Synth"/>
</dbReference>
<sequence>MLNLKLNEIASLCNGKLNDKKFNDINIDLISIDTRTIEQDDMYMPIIGEKFDGHVFIDEAFNKGASATFSKYGEYDNPNNKPVIWVKNTNQAFINLAANYVKKLEKLKIIAITGSNGKTTTKDLIASVLEKDLIVKKTIGNLNNHIGVPRTLLRFDKHTDVGVVEMGTDGFGQIEVLSNMAKPNIAIITNIGDSHLEQLKTRENIADEKLHIIDGLKDDGIFIYNNDDGILREKVKSLNIKQKTISFGTRKDSDFVIKIIESNKNGSVFSINGYVFNIPLIGTHQVLNSTIAIIIGKLFNIDRQVIIDALGKKEITKMRSELIACNGFDILNDSYKSNPQSLRSALETANLLTGYSRKIAILGDMLELGDNEVELHKEIGREISPENVDYLLLYGKLSKNIYNEAIKNFYGNRVFYFDTKDKLIDKAKFLITKNSLVLVKASRSMRMEEIIEVLSHINL</sequence>
<dbReference type="GO" id="GO:0008360">
    <property type="term" value="P:regulation of cell shape"/>
    <property type="evidence" value="ECO:0007669"/>
    <property type="project" value="UniProtKB-KW"/>
</dbReference>
<keyword evidence="2 10" id="KW-0436">Ligase</keyword>
<dbReference type="Pfam" id="PF01225">
    <property type="entry name" value="Mur_ligase"/>
    <property type="match status" value="1"/>
</dbReference>
<dbReference type="GO" id="GO:0051301">
    <property type="term" value="P:cell division"/>
    <property type="evidence" value="ECO:0007669"/>
    <property type="project" value="UniProtKB-KW"/>
</dbReference>
<dbReference type="InterPro" id="IPR035911">
    <property type="entry name" value="MurE/MurF_N"/>
</dbReference>
<evidence type="ECO:0000256" key="4">
    <source>
        <dbReference type="ARBA" id="ARBA00022741"/>
    </source>
</evidence>
<evidence type="ECO:0000256" key="9">
    <source>
        <dbReference type="ARBA" id="ARBA00023316"/>
    </source>
</evidence>
<keyword evidence="7 10" id="KW-0573">Peptidoglycan synthesis</keyword>
<dbReference type="EMBL" id="SCFR01000007">
    <property type="protein sequence ID" value="TFF66757.1"/>
    <property type="molecule type" value="Genomic_DNA"/>
</dbReference>
<feature type="domain" description="Mur ligase N-terminal catalytic" evidence="12">
    <location>
        <begin position="27"/>
        <end position="100"/>
    </location>
</feature>
<reference evidence="15 16" key="1">
    <citation type="submission" date="2019-01" db="EMBL/GenBank/DDBJ databases">
        <title>Draft Genome Sequences of Helcococcus ovis Strains Isolated from the Uterus and Vagina of Dairy Cows with Metritis.</title>
        <authorList>
            <person name="Cunha F."/>
            <person name="Jeon S.J."/>
            <person name="Kutzer P."/>
            <person name="Galvao K.N."/>
        </authorList>
    </citation>
    <scope>NUCLEOTIDE SEQUENCE [LARGE SCALE GENOMIC DNA]</scope>
    <source>
        <strain evidence="15 16">KG-37</strain>
    </source>
</reference>
<name>A0A4R9C1W9_9FIRM</name>
<dbReference type="SUPFAM" id="SSF53623">
    <property type="entry name" value="MurD-like peptide ligases, catalytic domain"/>
    <property type="match status" value="1"/>
</dbReference>
<evidence type="ECO:0000256" key="5">
    <source>
        <dbReference type="ARBA" id="ARBA00022840"/>
    </source>
</evidence>
<feature type="domain" description="Mur ligase C-terminal" evidence="13">
    <location>
        <begin position="318"/>
        <end position="443"/>
    </location>
</feature>
<comment type="subcellular location">
    <subcellularLocation>
        <location evidence="10 11">Cytoplasm</location>
    </subcellularLocation>
</comment>
<dbReference type="OrthoDB" id="9801978at2"/>
<evidence type="ECO:0000256" key="1">
    <source>
        <dbReference type="ARBA" id="ARBA00022490"/>
    </source>
</evidence>
<keyword evidence="16" id="KW-1185">Reference proteome</keyword>
<feature type="binding site" evidence="10">
    <location>
        <begin position="114"/>
        <end position="120"/>
    </location>
    <ligand>
        <name>ATP</name>
        <dbReference type="ChEBI" id="CHEBI:30616"/>
    </ligand>
</feature>
<keyword evidence="9 10" id="KW-0961">Cell wall biogenesis/degradation</keyword>
<comment type="similarity">
    <text evidence="10">Belongs to the MurCDEF family. MurF subfamily.</text>
</comment>
<dbReference type="Pfam" id="PF08245">
    <property type="entry name" value="Mur_ligase_M"/>
    <property type="match status" value="1"/>
</dbReference>
<dbReference type="PANTHER" id="PTHR43024:SF1">
    <property type="entry name" value="UDP-N-ACETYLMURAMOYL-TRIPEPTIDE--D-ALANYL-D-ALANINE LIGASE"/>
    <property type="match status" value="1"/>
</dbReference>
<evidence type="ECO:0000256" key="7">
    <source>
        <dbReference type="ARBA" id="ARBA00022984"/>
    </source>
</evidence>
<evidence type="ECO:0000259" key="12">
    <source>
        <dbReference type="Pfam" id="PF01225"/>
    </source>
</evidence>
<evidence type="ECO:0000256" key="2">
    <source>
        <dbReference type="ARBA" id="ARBA00022598"/>
    </source>
</evidence>
<dbReference type="RefSeq" id="WP_134710189.1">
    <property type="nucleotide sequence ID" value="NZ_CP119081.1"/>
</dbReference>
<organism evidence="15 16">
    <name type="scientific">Helcococcus ovis</name>
    <dbReference type="NCBI Taxonomy" id="72026"/>
    <lineage>
        <taxon>Bacteria</taxon>
        <taxon>Bacillati</taxon>
        <taxon>Bacillota</taxon>
        <taxon>Tissierellia</taxon>
        <taxon>Tissierellales</taxon>
        <taxon>Peptoniphilaceae</taxon>
        <taxon>Helcococcus</taxon>
    </lineage>
</organism>
<dbReference type="Gene3D" id="3.40.1390.10">
    <property type="entry name" value="MurE/MurF, N-terminal domain"/>
    <property type="match status" value="1"/>
</dbReference>
<dbReference type="SUPFAM" id="SSF63418">
    <property type="entry name" value="MurE/MurF N-terminal domain"/>
    <property type="match status" value="1"/>
</dbReference>
<dbReference type="Gene3D" id="3.40.1190.10">
    <property type="entry name" value="Mur-like, catalytic domain"/>
    <property type="match status" value="1"/>
</dbReference>
<evidence type="ECO:0000256" key="6">
    <source>
        <dbReference type="ARBA" id="ARBA00022960"/>
    </source>
</evidence>
<dbReference type="GO" id="GO:0005737">
    <property type="term" value="C:cytoplasm"/>
    <property type="evidence" value="ECO:0007669"/>
    <property type="project" value="UniProtKB-SubCell"/>
</dbReference>
<dbReference type="InterPro" id="IPR036565">
    <property type="entry name" value="Mur-like_cat_sf"/>
</dbReference>
<comment type="function">
    <text evidence="10 11">Involved in cell wall formation. Catalyzes the final step in the synthesis of UDP-N-acetylmuramoyl-pentapeptide, the precursor of murein.</text>
</comment>
<dbReference type="NCBIfam" id="TIGR01143">
    <property type="entry name" value="murF"/>
    <property type="match status" value="1"/>
</dbReference>
<dbReference type="HAMAP" id="MF_02019">
    <property type="entry name" value="MurF"/>
    <property type="match status" value="1"/>
</dbReference>
<dbReference type="Pfam" id="PF02875">
    <property type="entry name" value="Mur_ligase_C"/>
    <property type="match status" value="1"/>
</dbReference>
<dbReference type="InterPro" id="IPR005863">
    <property type="entry name" value="UDP-N-AcMur_synth"/>
</dbReference>
<evidence type="ECO:0000256" key="8">
    <source>
        <dbReference type="ARBA" id="ARBA00023306"/>
    </source>
</evidence>
<dbReference type="InterPro" id="IPR004101">
    <property type="entry name" value="Mur_ligase_C"/>
</dbReference>
<dbReference type="GeneID" id="97030376"/>
<comment type="caution">
    <text evidence="15">The sequence shown here is derived from an EMBL/GenBank/DDBJ whole genome shotgun (WGS) entry which is preliminary data.</text>
</comment>
<dbReference type="SUPFAM" id="SSF53244">
    <property type="entry name" value="MurD-like peptide ligases, peptide-binding domain"/>
    <property type="match status" value="1"/>
</dbReference>
<dbReference type="PANTHER" id="PTHR43024">
    <property type="entry name" value="UDP-N-ACETYLMURAMOYL-TRIPEPTIDE--D-ALANYL-D-ALANINE LIGASE"/>
    <property type="match status" value="1"/>
</dbReference>
<evidence type="ECO:0000256" key="11">
    <source>
        <dbReference type="RuleBase" id="RU004136"/>
    </source>
</evidence>
<evidence type="ECO:0000256" key="10">
    <source>
        <dbReference type="HAMAP-Rule" id="MF_02019"/>
    </source>
</evidence>
<accession>A0A4R9C1W9</accession>
<dbReference type="EC" id="6.3.2.10" evidence="10 11"/>
<keyword evidence="1 10" id="KW-0963">Cytoplasm</keyword>
<keyword evidence="4 10" id="KW-0547">Nucleotide-binding</keyword>
<dbReference type="InterPro" id="IPR013221">
    <property type="entry name" value="Mur_ligase_cen"/>
</dbReference>
<keyword evidence="5 10" id="KW-0067">ATP-binding</keyword>
<evidence type="ECO:0000259" key="13">
    <source>
        <dbReference type="Pfam" id="PF02875"/>
    </source>
</evidence>
<dbReference type="Gene3D" id="3.90.190.20">
    <property type="entry name" value="Mur ligase, C-terminal domain"/>
    <property type="match status" value="1"/>
</dbReference>
<dbReference type="GO" id="GO:0009252">
    <property type="term" value="P:peptidoglycan biosynthetic process"/>
    <property type="evidence" value="ECO:0007669"/>
    <property type="project" value="UniProtKB-UniRule"/>
</dbReference>
<feature type="domain" description="Mur ligase central" evidence="14">
    <location>
        <begin position="112"/>
        <end position="295"/>
    </location>
</feature>
<comment type="catalytic activity">
    <reaction evidence="10 11">
        <text>D-alanyl-D-alanine + UDP-N-acetyl-alpha-D-muramoyl-L-alanyl-gamma-D-glutamyl-meso-2,6-diaminopimelate + ATP = UDP-N-acetyl-alpha-D-muramoyl-L-alanyl-gamma-D-glutamyl-meso-2,6-diaminopimeloyl-D-alanyl-D-alanine + ADP + phosphate + H(+)</text>
        <dbReference type="Rhea" id="RHEA:28374"/>
        <dbReference type="ChEBI" id="CHEBI:15378"/>
        <dbReference type="ChEBI" id="CHEBI:30616"/>
        <dbReference type="ChEBI" id="CHEBI:43474"/>
        <dbReference type="ChEBI" id="CHEBI:57822"/>
        <dbReference type="ChEBI" id="CHEBI:61386"/>
        <dbReference type="ChEBI" id="CHEBI:83905"/>
        <dbReference type="ChEBI" id="CHEBI:456216"/>
        <dbReference type="EC" id="6.3.2.10"/>
    </reaction>
</comment>
<evidence type="ECO:0000259" key="14">
    <source>
        <dbReference type="Pfam" id="PF08245"/>
    </source>
</evidence>
<comment type="pathway">
    <text evidence="10 11">Cell wall biogenesis; peptidoglycan biosynthesis.</text>
</comment>
<evidence type="ECO:0000313" key="16">
    <source>
        <dbReference type="Proteomes" id="UP000297454"/>
    </source>
</evidence>
<gene>
    <name evidence="10" type="primary">murF</name>
    <name evidence="15" type="ORF">EQF91_03105</name>
</gene>
<dbReference type="GO" id="GO:0005524">
    <property type="term" value="F:ATP binding"/>
    <property type="evidence" value="ECO:0007669"/>
    <property type="project" value="UniProtKB-UniRule"/>
</dbReference>
<evidence type="ECO:0000256" key="3">
    <source>
        <dbReference type="ARBA" id="ARBA00022618"/>
    </source>
</evidence>
<keyword evidence="6 10" id="KW-0133">Cell shape</keyword>
<dbReference type="AlphaFoldDB" id="A0A4R9C1W9"/>
<proteinExistence type="inferred from homology"/>
<dbReference type="InterPro" id="IPR000713">
    <property type="entry name" value="Mur_ligase_N"/>
</dbReference>
<dbReference type="Proteomes" id="UP000297454">
    <property type="component" value="Unassembled WGS sequence"/>
</dbReference>
<keyword evidence="8 10" id="KW-0131">Cell cycle</keyword>
<dbReference type="InterPro" id="IPR036615">
    <property type="entry name" value="Mur_ligase_C_dom_sf"/>
</dbReference>
<dbReference type="UniPathway" id="UPA00219"/>
<dbReference type="GO" id="GO:0071555">
    <property type="term" value="P:cell wall organization"/>
    <property type="evidence" value="ECO:0007669"/>
    <property type="project" value="UniProtKB-KW"/>
</dbReference>
<evidence type="ECO:0000313" key="15">
    <source>
        <dbReference type="EMBL" id="TFF66757.1"/>
    </source>
</evidence>
<dbReference type="GO" id="GO:0047480">
    <property type="term" value="F:UDP-N-acetylmuramoyl-tripeptide-D-alanyl-D-alanine ligase activity"/>
    <property type="evidence" value="ECO:0007669"/>
    <property type="project" value="UniProtKB-UniRule"/>
</dbReference>
<protein>
    <recommendedName>
        <fullName evidence="10 11">UDP-N-acetylmuramoyl-tripeptide--D-alanyl-D-alanine ligase</fullName>
        <ecNumber evidence="10 11">6.3.2.10</ecNumber>
    </recommendedName>
    <alternativeName>
        <fullName evidence="10">D-alanyl-D-alanine-adding enzyme</fullName>
    </alternativeName>
</protein>